<accession>A0A4Z2ICU1</accession>
<protein>
    <submittedName>
        <fullName evidence="1">Uncharacterized protein</fullName>
    </submittedName>
</protein>
<comment type="caution">
    <text evidence="1">The sequence shown here is derived from an EMBL/GenBank/DDBJ whole genome shotgun (WGS) entry which is preliminary data.</text>
</comment>
<dbReference type="AlphaFoldDB" id="A0A4Z2ICU1"/>
<organism evidence="1 2">
    <name type="scientific">Liparis tanakae</name>
    <name type="common">Tanaka's snailfish</name>
    <dbReference type="NCBI Taxonomy" id="230148"/>
    <lineage>
        <taxon>Eukaryota</taxon>
        <taxon>Metazoa</taxon>
        <taxon>Chordata</taxon>
        <taxon>Craniata</taxon>
        <taxon>Vertebrata</taxon>
        <taxon>Euteleostomi</taxon>
        <taxon>Actinopterygii</taxon>
        <taxon>Neopterygii</taxon>
        <taxon>Teleostei</taxon>
        <taxon>Neoteleostei</taxon>
        <taxon>Acanthomorphata</taxon>
        <taxon>Eupercaria</taxon>
        <taxon>Perciformes</taxon>
        <taxon>Cottioidei</taxon>
        <taxon>Cottales</taxon>
        <taxon>Liparidae</taxon>
        <taxon>Liparis</taxon>
    </lineage>
</organism>
<dbReference type="EMBL" id="SRLO01000105">
    <property type="protein sequence ID" value="TNN75242.1"/>
    <property type="molecule type" value="Genomic_DNA"/>
</dbReference>
<gene>
    <name evidence="1" type="ORF">EYF80_014479</name>
</gene>
<evidence type="ECO:0000313" key="1">
    <source>
        <dbReference type="EMBL" id="TNN75242.1"/>
    </source>
</evidence>
<proteinExistence type="predicted"/>
<sequence length="159" mass="17313">MTPELCRNIFCRPVESVEPAEEALRAAAGGGAVFKEGLSELLVEVVCHRSRDSLPGQNEDHQHGRVTEVAWPPSDQTQQLLLLTATPDHLSEDFPSLQEQWALPQGVLSKFLIGVSRKLIGDSRKLLTLFFDGVDSAEWPISPSVAVDRTVTGPALSSL</sequence>
<name>A0A4Z2ICU1_9TELE</name>
<reference evidence="1 2" key="1">
    <citation type="submission" date="2019-03" db="EMBL/GenBank/DDBJ databases">
        <title>First draft genome of Liparis tanakae, snailfish: a comprehensive survey of snailfish specific genes.</title>
        <authorList>
            <person name="Kim W."/>
            <person name="Song I."/>
            <person name="Jeong J.-H."/>
            <person name="Kim D."/>
            <person name="Kim S."/>
            <person name="Ryu S."/>
            <person name="Song J.Y."/>
            <person name="Lee S.K."/>
        </authorList>
    </citation>
    <scope>NUCLEOTIDE SEQUENCE [LARGE SCALE GENOMIC DNA]</scope>
    <source>
        <tissue evidence="1">Muscle</tissue>
    </source>
</reference>
<keyword evidence="2" id="KW-1185">Reference proteome</keyword>
<evidence type="ECO:0000313" key="2">
    <source>
        <dbReference type="Proteomes" id="UP000314294"/>
    </source>
</evidence>
<dbReference type="Proteomes" id="UP000314294">
    <property type="component" value="Unassembled WGS sequence"/>
</dbReference>